<dbReference type="Pfam" id="PF02492">
    <property type="entry name" value="cobW"/>
    <property type="match status" value="1"/>
</dbReference>
<evidence type="ECO:0000313" key="10">
    <source>
        <dbReference type="Proteomes" id="UP001138500"/>
    </source>
</evidence>
<reference evidence="9 10" key="2">
    <citation type="journal article" date="2021" name="Curr. Genet.">
        <title>Genetic response to nitrogen starvation in the aggressive Eucalyptus foliar pathogen Teratosphaeria destructans.</title>
        <authorList>
            <person name="Havenga M."/>
            <person name="Wingfield B.D."/>
            <person name="Wingfield M.J."/>
            <person name="Dreyer L.L."/>
            <person name="Roets F."/>
            <person name="Aylward J."/>
        </authorList>
    </citation>
    <scope>NUCLEOTIDE SEQUENCE [LARGE SCALE GENOMIC DNA]</scope>
    <source>
        <strain evidence="9">CMW44962</strain>
    </source>
</reference>
<comment type="similarity">
    <text evidence="2">Belongs to the GMC oxidoreductase family.</text>
</comment>
<evidence type="ECO:0000256" key="3">
    <source>
        <dbReference type="ARBA" id="ARBA00022741"/>
    </source>
</evidence>
<dbReference type="InterPro" id="IPR003495">
    <property type="entry name" value="CobW/HypB/UreG_nucleotide-bd"/>
</dbReference>
<dbReference type="InterPro" id="IPR004400">
    <property type="entry name" value="UreG"/>
</dbReference>
<evidence type="ECO:0000256" key="5">
    <source>
        <dbReference type="ARBA" id="ARBA00023134"/>
    </source>
</evidence>
<dbReference type="AlphaFoldDB" id="A0A9W7W3G2"/>
<dbReference type="GO" id="GO:0003924">
    <property type="term" value="F:GTPase activity"/>
    <property type="evidence" value="ECO:0007669"/>
    <property type="project" value="InterPro"/>
</dbReference>
<dbReference type="InterPro" id="IPR027417">
    <property type="entry name" value="P-loop_NTPase"/>
</dbReference>
<dbReference type="SUPFAM" id="SSF51905">
    <property type="entry name" value="FAD/NAD(P)-binding domain"/>
    <property type="match status" value="1"/>
</dbReference>
<dbReference type="SUPFAM" id="SSF54373">
    <property type="entry name" value="FAD-linked reductases, C-terminal domain"/>
    <property type="match status" value="1"/>
</dbReference>
<evidence type="ECO:0000256" key="1">
    <source>
        <dbReference type="ARBA" id="ARBA00005732"/>
    </source>
</evidence>
<comment type="caution">
    <text evidence="9">The sequence shown here is derived from an EMBL/GenBank/DDBJ whole genome shotgun (WGS) entry which is preliminary data.</text>
</comment>
<sequence length="822" mass="89774">GGTAGCVVAARLADEVDARVLVIEAGSHNKDLENNFDGPEDWNLETVPQTHANNRKVKLSRGRFLGGSSGVNGTLCIRGSHQDYDDWGLDGWSGEEFFAAMRKAETFRNKPWFTPAPDAHGTGGPLNIEPHDLAPISELVMESYQSMGLPYDADMFTTGETAHGCGHALRTHYKGLRTTAADFVTNEQHRDNITLVVNTVVDKVNFDHSSGIPHAVSVDVVGPDGTRETFKAKREIIITGGSYCTPPILMRSGIGPRDELEKHGIDVLVESPGVGQNLMDHLIVFTFYEVAKAGLTNDYKVYHGDALASTYAQWKNEKSGFLTTFPFGSFAFARLDDRLKDDPIYQKGLQSAPEGRDPMHLTPKQPNLEWWNTEVYGGPKQYTDFPVDNKHAFAMITELFSPRSRGTVSLKSKNPHDNPVIDPNYLSHELDLLYLSEGVQMGNEIVMQGSGTKDVIKGSWPSELTHHKNTTRHDWVEHVKKEATTCYHPGGTARMGKDGDKFAVLDERLRVRGVQGLRVADCSVMPTLHQGHTQMPAYGIGERCADFIEQARGLADVRAKGASLEKVDNHTHSHDGGASHSHAPGGDHGHTHEILDGPGSFLGREMPIIEGRDWKERAFTVGIGGPVGSGKTALMLALCLALRDKYNIAALTNDIFTREDCEFLTRHKALPAERIRAIETGGCPHAAVREDISANLNALTDLHREFNTELLLIESGGDNLAANYSRELADFIIYVIDVSGGDKIPRKGGPGITQSDLLIINKTDLAEIVGADLGVMERDARKIREGGPTIFAQVKNGKGVDHIVDLILSAWRASGAAAVSGR</sequence>
<name>A0A9W7W3G2_9PEZI</name>
<feature type="compositionally biased region" description="Basic and acidic residues" evidence="7">
    <location>
        <begin position="585"/>
        <end position="595"/>
    </location>
</feature>
<dbReference type="FunFam" id="3.40.50.300:FF:000208">
    <property type="entry name" value="Urease accessory protein UreG"/>
    <property type="match status" value="1"/>
</dbReference>
<proteinExistence type="inferred from homology"/>
<dbReference type="GO" id="GO:0016151">
    <property type="term" value="F:nickel cation binding"/>
    <property type="evidence" value="ECO:0007669"/>
    <property type="project" value="InterPro"/>
</dbReference>
<dbReference type="PANTHER" id="PTHR31715">
    <property type="entry name" value="UREASE ACCESSORY PROTEIN G"/>
    <property type="match status" value="1"/>
</dbReference>
<keyword evidence="3" id="KW-0547">Nucleotide-binding</keyword>
<feature type="domain" description="Glucose-methanol-choline oxidoreductase N-terminal" evidence="8">
    <location>
        <begin position="241"/>
        <end position="255"/>
    </location>
</feature>
<dbReference type="Pfam" id="PF05199">
    <property type="entry name" value="GMC_oxred_C"/>
    <property type="match status" value="1"/>
</dbReference>
<keyword evidence="6" id="KW-0143">Chaperone</keyword>
<protein>
    <submittedName>
        <fullName evidence="9">GMC oxidoreductase</fullName>
    </submittedName>
</protein>
<reference evidence="9 10" key="1">
    <citation type="journal article" date="2018" name="IMA Fungus">
        <title>IMA Genome-F 10: Nine draft genome sequences of Claviceps purpurea s.lat., including C. arundinis, C. humidiphila, and C. cf. spartinae, pseudomolecules for the pitch canker pathogen Fusarium circinatum, draft genome of Davidsoniella eucalypti, Grosmannia galeiformis, Quambalaria eucalypti, and Teratosphaeria destructans.</title>
        <authorList>
            <person name="Wingfield B.D."/>
            <person name="Liu M."/>
            <person name="Nguyen H.D."/>
            <person name="Lane F.A."/>
            <person name="Morgan S.W."/>
            <person name="De Vos L."/>
            <person name="Wilken P.M."/>
            <person name="Duong T.A."/>
            <person name="Aylward J."/>
            <person name="Coetzee M.P."/>
            <person name="Dadej K."/>
            <person name="De Beer Z.W."/>
            <person name="Findlay W."/>
            <person name="Havenga M."/>
            <person name="Kolarik M."/>
            <person name="Menzies J.G."/>
            <person name="Naidoo K."/>
            <person name="Pochopski O."/>
            <person name="Shoukouhi P."/>
            <person name="Santana Q.C."/>
            <person name="Seifert K.A."/>
            <person name="Soal N."/>
            <person name="Steenkamp E.T."/>
            <person name="Tatham C.T."/>
            <person name="van der Nest M.A."/>
            <person name="Wingfield M.J."/>
        </authorList>
    </citation>
    <scope>NUCLEOTIDE SEQUENCE [LARGE SCALE GENOMIC DNA]</scope>
    <source>
        <strain evidence="9">CMW44962</strain>
    </source>
</reference>
<evidence type="ECO:0000259" key="8">
    <source>
        <dbReference type="PROSITE" id="PS00624"/>
    </source>
</evidence>
<organism evidence="9 10">
    <name type="scientific">Teratosphaeria destructans</name>
    <dbReference type="NCBI Taxonomy" id="418781"/>
    <lineage>
        <taxon>Eukaryota</taxon>
        <taxon>Fungi</taxon>
        <taxon>Dikarya</taxon>
        <taxon>Ascomycota</taxon>
        <taxon>Pezizomycotina</taxon>
        <taxon>Dothideomycetes</taxon>
        <taxon>Dothideomycetidae</taxon>
        <taxon>Mycosphaerellales</taxon>
        <taxon>Teratosphaeriaceae</taxon>
        <taxon>Teratosphaeria</taxon>
    </lineage>
</organism>
<dbReference type="GO" id="GO:0005525">
    <property type="term" value="F:GTP binding"/>
    <property type="evidence" value="ECO:0007669"/>
    <property type="project" value="UniProtKB-KW"/>
</dbReference>
<dbReference type="GO" id="GO:0043419">
    <property type="term" value="P:urea catabolic process"/>
    <property type="evidence" value="ECO:0007669"/>
    <property type="project" value="InterPro"/>
</dbReference>
<comment type="similarity">
    <text evidence="1">Belongs to the SIMIBI class G3E GTPase family. UreG subfamily.</text>
</comment>
<dbReference type="InterPro" id="IPR000172">
    <property type="entry name" value="GMC_OxRdtase_N"/>
</dbReference>
<evidence type="ECO:0000256" key="7">
    <source>
        <dbReference type="SAM" id="MobiDB-lite"/>
    </source>
</evidence>
<dbReference type="PROSITE" id="PS00624">
    <property type="entry name" value="GMC_OXRED_2"/>
    <property type="match status" value="1"/>
</dbReference>
<accession>A0A9W7W3G2</accession>
<dbReference type="NCBIfam" id="TIGR00101">
    <property type="entry name" value="ureG"/>
    <property type="match status" value="1"/>
</dbReference>
<dbReference type="SUPFAM" id="SSF52540">
    <property type="entry name" value="P-loop containing nucleoside triphosphate hydrolases"/>
    <property type="match status" value="1"/>
</dbReference>
<dbReference type="CDD" id="cd05540">
    <property type="entry name" value="UreG"/>
    <property type="match status" value="1"/>
</dbReference>
<dbReference type="EMBL" id="RIBY02001301">
    <property type="protein sequence ID" value="KAH9830227.1"/>
    <property type="molecule type" value="Genomic_DNA"/>
</dbReference>
<keyword evidence="10" id="KW-1185">Reference proteome</keyword>
<evidence type="ECO:0000256" key="2">
    <source>
        <dbReference type="ARBA" id="ARBA00010790"/>
    </source>
</evidence>
<feature type="compositionally biased region" description="Basic and acidic residues" evidence="7">
    <location>
        <begin position="568"/>
        <end position="577"/>
    </location>
</feature>
<evidence type="ECO:0000256" key="4">
    <source>
        <dbReference type="ARBA" id="ARBA00022988"/>
    </source>
</evidence>
<dbReference type="GO" id="GO:0050660">
    <property type="term" value="F:flavin adenine dinucleotide binding"/>
    <property type="evidence" value="ECO:0007669"/>
    <property type="project" value="InterPro"/>
</dbReference>
<feature type="region of interest" description="Disordered" evidence="7">
    <location>
        <begin position="568"/>
        <end position="597"/>
    </location>
</feature>
<dbReference type="Gene3D" id="3.50.50.60">
    <property type="entry name" value="FAD/NAD(P)-binding domain"/>
    <property type="match status" value="1"/>
</dbReference>
<dbReference type="HAMAP" id="MF_01389">
    <property type="entry name" value="UreG"/>
    <property type="match status" value="1"/>
</dbReference>
<evidence type="ECO:0000313" key="9">
    <source>
        <dbReference type="EMBL" id="KAH9830227.1"/>
    </source>
</evidence>
<dbReference type="GO" id="GO:0016614">
    <property type="term" value="F:oxidoreductase activity, acting on CH-OH group of donors"/>
    <property type="evidence" value="ECO:0007669"/>
    <property type="project" value="InterPro"/>
</dbReference>
<dbReference type="OrthoDB" id="269227at2759"/>
<dbReference type="Gene3D" id="3.30.560.10">
    <property type="entry name" value="Glucose Oxidase, domain 3"/>
    <property type="match status" value="1"/>
</dbReference>
<evidence type="ECO:0000256" key="6">
    <source>
        <dbReference type="ARBA" id="ARBA00023186"/>
    </source>
</evidence>
<dbReference type="PANTHER" id="PTHR31715:SF0">
    <property type="entry name" value="UREASE ACCESSORY PROTEIN G"/>
    <property type="match status" value="1"/>
</dbReference>
<dbReference type="Pfam" id="PF00732">
    <property type="entry name" value="GMC_oxred_N"/>
    <property type="match status" value="1"/>
</dbReference>
<dbReference type="Proteomes" id="UP001138500">
    <property type="component" value="Unassembled WGS sequence"/>
</dbReference>
<keyword evidence="5" id="KW-0342">GTP-binding</keyword>
<dbReference type="Gene3D" id="3.40.50.300">
    <property type="entry name" value="P-loop containing nucleotide triphosphate hydrolases"/>
    <property type="match status" value="1"/>
</dbReference>
<keyword evidence="4" id="KW-0996">Nickel insertion</keyword>
<dbReference type="InterPro" id="IPR036188">
    <property type="entry name" value="FAD/NAD-bd_sf"/>
</dbReference>
<gene>
    <name evidence="9" type="ORF">Tdes44962_MAKER09078</name>
</gene>
<feature type="non-terminal residue" evidence="9">
    <location>
        <position position="1"/>
    </location>
</feature>
<dbReference type="InterPro" id="IPR007867">
    <property type="entry name" value="GMC_OxRtase_C"/>
</dbReference>